<evidence type="ECO:0000313" key="4">
    <source>
        <dbReference type="Proteomes" id="UP000054007"/>
    </source>
</evidence>
<dbReference type="GO" id="GO:0003962">
    <property type="term" value="F:cystathionine gamma-synthase activity"/>
    <property type="evidence" value="ECO:0007669"/>
    <property type="project" value="TreeGrafter"/>
</dbReference>
<dbReference type="SUPFAM" id="SSF53383">
    <property type="entry name" value="PLP-dependent transferases"/>
    <property type="match status" value="1"/>
</dbReference>
<dbReference type="AlphaFoldDB" id="A0A0D7BFG1"/>
<dbReference type="OrthoDB" id="10047078at2759"/>
<dbReference type="Gene3D" id="3.40.640.10">
    <property type="entry name" value="Type I PLP-dependent aspartate aminotransferase-like (Major domain)"/>
    <property type="match status" value="1"/>
</dbReference>
<name>A0A0D7BFG1_9AGAR</name>
<dbReference type="EMBL" id="KN880488">
    <property type="protein sequence ID" value="KIY69232.1"/>
    <property type="molecule type" value="Genomic_DNA"/>
</dbReference>
<proteinExistence type="predicted"/>
<dbReference type="Gene3D" id="3.90.1150.10">
    <property type="entry name" value="Aspartate Aminotransferase, domain 1"/>
    <property type="match status" value="1"/>
</dbReference>
<dbReference type="InterPro" id="IPR000277">
    <property type="entry name" value="Cys/Met-Metab_PyrdxlP-dep_enz"/>
</dbReference>
<dbReference type="PANTHER" id="PTHR42699">
    <property type="match status" value="1"/>
</dbReference>
<keyword evidence="4" id="KW-1185">Reference proteome</keyword>
<dbReference type="InterPro" id="IPR015422">
    <property type="entry name" value="PyrdxlP-dep_Trfase_small"/>
</dbReference>
<dbReference type="STRING" id="1314674.A0A0D7BFG1"/>
<gene>
    <name evidence="3" type="ORF">CYLTODRAFT_373140</name>
</gene>
<dbReference type="Pfam" id="PF01053">
    <property type="entry name" value="Cys_Met_Meta_PP"/>
    <property type="match status" value="1"/>
</dbReference>
<dbReference type="Proteomes" id="UP000054007">
    <property type="component" value="Unassembled WGS sequence"/>
</dbReference>
<comment type="cofactor">
    <cofactor evidence="1">
        <name>pyridoxal 5'-phosphate</name>
        <dbReference type="ChEBI" id="CHEBI:597326"/>
    </cofactor>
</comment>
<evidence type="ECO:0000256" key="2">
    <source>
        <dbReference type="ARBA" id="ARBA00022898"/>
    </source>
</evidence>
<dbReference type="InterPro" id="IPR015424">
    <property type="entry name" value="PyrdxlP-dep_Trfase"/>
</dbReference>
<keyword evidence="2" id="KW-0663">Pyridoxal phosphate</keyword>
<dbReference type="GO" id="GO:0019346">
    <property type="term" value="P:transsulfuration"/>
    <property type="evidence" value="ECO:0007669"/>
    <property type="project" value="InterPro"/>
</dbReference>
<keyword evidence="3" id="KW-0808">Transferase</keyword>
<dbReference type="FunFam" id="3.90.1150.10:FF:000063">
    <property type="entry name" value="Probable cystathionine gamma-synthase"/>
    <property type="match status" value="1"/>
</dbReference>
<dbReference type="InterPro" id="IPR051750">
    <property type="entry name" value="Trans-sulfuration_enzymes"/>
</dbReference>
<evidence type="ECO:0000256" key="1">
    <source>
        <dbReference type="ARBA" id="ARBA00001933"/>
    </source>
</evidence>
<accession>A0A0D7BFG1</accession>
<sequence length="612" mass="67209">MTITTTQGQVALGLGIPAFTPHAISVSLPTWRDNVAYEEGDKRVVDVMVSGYPRFFIGLNIRKLAEICANKFGVQGEQCMLFPSKNIAEQCREFVERRSALEGTPFRPRLVQFLITPEDNAPSELEGASADLHIALYPSAASGHAKQFWQHTGLGISSRLADYCLAMLKKGNESPTTPPLRTKPSNRHYAAKGFAKGAAARTESIDDSQSNYLEERYGRNLPLAYGPSAKRALRRRIAGVLEQQHVINTSICEEPAMGVEGLAVGPSSRISEMSESDVFLFPTGMSAIYNAHRLATALRPAAKSVCFGFPYTDTLKILEKWGPGCHFYGTGLDAEIADLEAMLEKQSKEDPSRPPILSLFTEFPSNPLLRSANLPRLRALADKYDFLIIIDESIGNFMNVEILPYADAVVSSLTKIFSGAANCMGGSMTLNPRGRHYAALKARMQATYEDTYFDQDAIFLERNSRDSLRRIRSIDENTEAVCDYLRSRSIAGGASDGVIKQVYYPKYTTPENYELCRIQDGGFGGLFSVTFTSLKASEAFFDALPFLKGPSLGTNFTLASPYAVLAHFAELPWAAQYDVEEGLVRVSVGLEAKDVLLESTARAVKAAEEASR</sequence>
<organism evidence="3 4">
    <name type="scientific">Cylindrobasidium torrendii FP15055 ss-10</name>
    <dbReference type="NCBI Taxonomy" id="1314674"/>
    <lineage>
        <taxon>Eukaryota</taxon>
        <taxon>Fungi</taxon>
        <taxon>Dikarya</taxon>
        <taxon>Basidiomycota</taxon>
        <taxon>Agaricomycotina</taxon>
        <taxon>Agaricomycetes</taxon>
        <taxon>Agaricomycetidae</taxon>
        <taxon>Agaricales</taxon>
        <taxon>Marasmiineae</taxon>
        <taxon>Physalacriaceae</taxon>
        <taxon>Cylindrobasidium</taxon>
    </lineage>
</organism>
<reference evidence="3 4" key="1">
    <citation type="journal article" date="2015" name="Fungal Genet. Biol.">
        <title>Evolution of novel wood decay mechanisms in Agaricales revealed by the genome sequences of Fistulina hepatica and Cylindrobasidium torrendii.</title>
        <authorList>
            <person name="Floudas D."/>
            <person name="Held B.W."/>
            <person name="Riley R."/>
            <person name="Nagy L.G."/>
            <person name="Koehler G."/>
            <person name="Ransdell A.S."/>
            <person name="Younus H."/>
            <person name="Chow J."/>
            <person name="Chiniquy J."/>
            <person name="Lipzen A."/>
            <person name="Tritt A."/>
            <person name="Sun H."/>
            <person name="Haridas S."/>
            <person name="LaButti K."/>
            <person name="Ohm R.A."/>
            <person name="Kues U."/>
            <person name="Blanchette R.A."/>
            <person name="Grigoriev I.V."/>
            <person name="Minto R.E."/>
            <person name="Hibbett D.S."/>
        </authorList>
    </citation>
    <scope>NUCLEOTIDE SEQUENCE [LARGE SCALE GENOMIC DNA]</scope>
    <source>
        <strain evidence="3 4">FP15055 ss-10</strain>
    </source>
</reference>
<dbReference type="PANTHER" id="PTHR42699:SF1">
    <property type="entry name" value="CYSTATHIONINE GAMMA-SYNTHASE-RELATED"/>
    <property type="match status" value="1"/>
</dbReference>
<dbReference type="InterPro" id="IPR015421">
    <property type="entry name" value="PyrdxlP-dep_Trfase_major"/>
</dbReference>
<evidence type="ECO:0000313" key="3">
    <source>
        <dbReference type="EMBL" id="KIY69232.1"/>
    </source>
</evidence>
<protein>
    <submittedName>
        <fullName evidence="3">PLP-dependent transferase</fullName>
    </submittedName>
</protein>
<dbReference type="GO" id="GO:0030170">
    <property type="term" value="F:pyridoxal phosphate binding"/>
    <property type="evidence" value="ECO:0007669"/>
    <property type="project" value="InterPro"/>
</dbReference>